<dbReference type="RefSeq" id="WP_230869212.1">
    <property type="nucleotide sequence ID" value="NZ_CP046640.1"/>
</dbReference>
<sequence length="82" mass="9111">MYSGIYRGGSYIKKIGQVILGLSIFLLIGTGLYYSLSSIFQDSSMPVVVRVGIIGVILGLIILLYSLIKERMEDLKDDNSEY</sequence>
<gene>
    <name evidence="2" type="ORF">GM661_06120</name>
</gene>
<keyword evidence="3" id="KW-1185">Reference proteome</keyword>
<dbReference type="Proteomes" id="UP000665020">
    <property type="component" value="Chromosome"/>
</dbReference>
<dbReference type="EMBL" id="CP046640">
    <property type="protein sequence ID" value="QTL97588.1"/>
    <property type="molecule type" value="Genomic_DNA"/>
</dbReference>
<evidence type="ECO:0000313" key="3">
    <source>
        <dbReference type="Proteomes" id="UP000665020"/>
    </source>
</evidence>
<accession>A0A8A7KDA6</accession>
<feature type="transmembrane region" description="Helical" evidence="1">
    <location>
        <begin position="15"/>
        <end position="35"/>
    </location>
</feature>
<evidence type="ECO:0000256" key="1">
    <source>
        <dbReference type="SAM" id="Phobius"/>
    </source>
</evidence>
<reference evidence="2" key="1">
    <citation type="submission" date="2019-12" db="EMBL/GenBank/DDBJ databases">
        <authorList>
            <person name="zhang j."/>
            <person name="sun C.M."/>
        </authorList>
    </citation>
    <scope>NUCLEOTIDE SEQUENCE</scope>
    <source>
        <strain evidence="2">NS-1</strain>
    </source>
</reference>
<keyword evidence="1" id="KW-0812">Transmembrane</keyword>
<dbReference type="KEGG" id="ifn:GM661_06120"/>
<protein>
    <submittedName>
        <fullName evidence="2">Uncharacterized protein</fullName>
    </submittedName>
</protein>
<organism evidence="2 3">
    <name type="scientific">Iocasia fonsfrigidae</name>
    <dbReference type="NCBI Taxonomy" id="2682810"/>
    <lineage>
        <taxon>Bacteria</taxon>
        <taxon>Bacillati</taxon>
        <taxon>Bacillota</taxon>
        <taxon>Clostridia</taxon>
        <taxon>Halanaerobiales</taxon>
        <taxon>Halanaerobiaceae</taxon>
        <taxon>Iocasia</taxon>
    </lineage>
</organism>
<keyword evidence="1" id="KW-0472">Membrane</keyword>
<feature type="transmembrane region" description="Helical" evidence="1">
    <location>
        <begin position="47"/>
        <end position="68"/>
    </location>
</feature>
<dbReference type="AlphaFoldDB" id="A0A8A7KDA6"/>
<proteinExistence type="predicted"/>
<evidence type="ECO:0000313" key="2">
    <source>
        <dbReference type="EMBL" id="QTL97588.1"/>
    </source>
</evidence>
<keyword evidence="1" id="KW-1133">Transmembrane helix</keyword>
<name>A0A8A7KDA6_9FIRM</name>